<dbReference type="Proteomes" id="UP001054945">
    <property type="component" value="Unassembled WGS sequence"/>
</dbReference>
<gene>
    <name evidence="2" type="ORF">CEXT_431301</name>
</gene>
<name>A0AAV4XG65_CAEEX</name>
<feature type="region of interest" description="Disordered" evidence="1">
    <location>
        <begin position="1"/>
        <end position="29"/>
    </location>
</feature>
<dbReference type="AlphaFoldDB" id="A0AAV4XG65"/>
<feature type="compositionally biased region" description="Basic and acidic residues" evidence="1">
    <location>
        <begin position="7"/>
        <end position="29"/>
    </location>
</feature>
<protein>
    <submittedName>
        <fullName evidence="2">Uncharacterized protein</fullName>
    </submittedName>
</protein>
<sequence length="83" mass="9530">MFLAGVRRMDPRRGSVQSDRIRSNRDAGEHHLYTDHHELRPLPGHLLSLKKHRGVKQAKRMIAGSWLLAFVFLPSLRSSSSCR</sequence>
<organism evidence="2 3">
    <name type="scientific">Caerostris extrusa</name>
    <name type="common">Bark spider</name>
    <name type="synonym">Caerostris bankana</name>
    <dbReference type="NCBI Taxonomy" id="172846"/>
    <lineage>
        <taxon>Eukaryota</taxon>
        <taxon>Metazoa</taxon>
        <taxon>Ecdysozoa</taxon>
        <taxon>Arthropoda</taxon>
        <taxon>Chelicerata</taxon>
        <taxon>Arachnida</taxon>
        <taxon>Araneae</taxon>
        <taxon>Araneomorphae</taxon>
        <taxon>Entelegynae</taxon>
        <taxon>Araneoidea</taxon>
        <taxon>Araneidae</taxon>
        <taxon>Caerostris</taxon>
    </lineage>
</organism>
<keyword evidence="3" id="KW-1185">Reference proteome</keyword>
<evidence type="ECO:0000313" key="2">
    <source>
        <dbReference type="EMBL" id="GIY93215.1"/>
    </source>
</evidence>
<comment type="caution">
    <text evidence="2">The sequence shown here is derived from an EMBL/GenBank/DDBJ whole genome shotgun (WGS) entry which is preliminary data.</text>
</comment>
<evidence type="ECO:0000313" key="3">
    <source>
        <dbReference type="Proteomes" id="UP001054945"/>
    </source>
</evidence>
<evidence type="ECO:0000256" key="1">
    <source>
        <dbReference type="SAM" id="MobiDB-lite"/>
    </source>
</evidence>
<accession>A0AAV4XG65</accession>
<reference evidence="2 3" key="1">
    <citation type="submission" date="2021-06" db="EMBL/GenBank/DDBJ databases">
        <title>Caerostris extrusa draft genome.</title>
        <authorList>
            <person name="Kono N."/>
            <person name="Arakawa K."/>
        </authorList>
    </citation>
    <scope>NUCLEOTIDE SEQUENCE [LARGE SCALE GENOMIC DNA]</scope>
</reference>
<dbReference type="EMBL" id="BPLR01000248">
    <property type="protein sequence ID" value="GIY93215.1"/>
    <property type="molecule type" value="Genomic_DNA"/>
</dbReference>
<proteinExistence type="predicted"/>